<dbReference type="Proteomes" id="UP001617351">
    <property type="component" value="Unassembled WGS sequence"/>
</dbReference>
<evidence type="ECO:0000313" key="2">
    <source>
        <dbReference type="EMBL" id="MFJ2825231.1"/>
    </source>
</evidence>
<organism evidence="2 3">
    <name type="scientific">Streptomyces toxytricini</name>
    <name type="common">Actinomyces toxytricini</name>
    <dbReference type="NCBI Taxonomy" id="67369"/>
    <lineage>
        <taxon>Bacteria</taxon>
        <taxon>Bacillati</taxon>
        <taxon>Actinomycetota</taxon>
        <taxon>Actinomycetes</taxon>
        <taxon>Kitasatosporales</taxon>
        <taxon>Streptomycetaceae</taxon>
        <taxon>Streptomyces</taxon>
    </lineage>
</organism>
<feature type="transmembrane region" description="Helical" evidence="1">
    <location>
        <begin position="20"/>
        <end position="41"/>
    </location>
</feature>
<comment type="caution">
    <text evidence="2">The sequence shown here is derived from an EMBL/GenBank/DDBJ whole genome shotgun (WGS) entry which is preliminary data.</text>
</comment>
<keyword evidence="1" id="KW-1133">Transmembrane helix</keyword>
<gene>
    <name evidence="2" type="ORF">ACIO7M_29570</name>
</gene>
<protein>
    <submittedName>
        <fullName evidence="2">Uncharacterized protein</fullName>
    </submittedName>
</protein>
<reference evidence="2 3" key="1">
    <citation type="submission" date="2024-10" db="EMBL/GenBank/DDBJ databases">
        <title>The Natural Products Discovery Center: Release of the First 8490 Sequenced Strains for Exploring Actinobacteria Biosynthetic Diversity.</title>
        <authorList>
            <person name="Kalkreuter E."/>
            <person name="Kautsar S.A."/>
            <person name="Yang D."/>
            <person name="Bader C.D."/>
            <person name="Teijaro C.N."/>
            <person name="Fluegel L."/>
            <person name="Davis C.M."/>
            <person name="Simpson J.R."/>
            <person name="Lauterbach L."/>
            <person name="Steele A.D."/>
            <person name="Gui C."/>
            <person name="Meng S."/>
            <person name="Li G."/>
            <person name="Viehrig K."/>
            <person name="Ye F."/>
            <person name="Su P."/>
            <person name="Kiefer A.F."/>
            <person name="Nichols A."/>
            <person name="Cepeda A.J."/>
            <person name="Yan W."/>
            <person name="Fan B."/>
            <person name="Jiang Y."/>
            <person name="Adhikari A."/>
            <person name="Zheng C.-J."/>
            <person name="Schuster L."/>
            <person name="Cowan T.M."/>
            <person name="Smanski M.J."/>
            <person name="Chevrette M.G."/>
            <person name="De Carvalho L.P.S."/>
            <person name="Shen B."/>
        </authorList>
    </citation>
    <scope>NUCLEOTIDE SEQUENCE [LARGE SCALE GENOMIC DNA]</scope>
    <source>
        <strain evidence="2 3">NPDC087220</strain>
    </source>
</reference>
<dbReference type="RefSeq" id="WP_402386317.1">
    <property type="nucleotide sequence ID" value="NZ_JBIUYY010000016.1"/>
</dbReference>
<evidence type="ECO:0000256" key="1">
    <source>
        <dbReference type="SAM" id="Phobius"/>
    </source>
</evidence>
<name>A0ABW8ETN1_STRT5</name>
<keyword evidence="1" id="KW-0812">Transmembrane</keyword>
<proteinExistence type="predicted"/>
<accession>A0ABW8ETN1</accession>
<evidence type="ECO:0000313" key="3">
    <source>
        <dbReference type="Proteomes" id="UP001617351"/>
    </source>
</evidence>
<dbReference type="EMBL" id="JBIUYY010000016">
    <property type="protein sequence ID" value="MFJ2825231.1"/>
    <property type="molecule type" value="Genomic_DNA"/>
</dbReference>
<sequence>MSIPTLDLVAVLREDRVFPSVSLAQEVGLAVLFLAALAWVAGSGRMLWGARLHHPEPVAAAPEGLAALPAQRVAAGHPMETVELTAAEEEAFAGLVRTIALR</sequence>
<keyword evidence="3" id="KW-1185">Reference proteome</keyword>
<keyword evidence="1" id="KW-0472">Membrane</keyword>